<reference evidence="1" key="1">
    <citation type="journal article" date="2025" name="Int. J. Syst. Evol. Microbiol.">
        <title>Inconstantimicrobium mannanitabidum sp. nov., a novel member of the family Clostridiaceae isolated from anoxic soil under the treatment of reductive soil disinfestation.</title>
        <authorList>
            <person name="Ueki A."/>
            <person name="Tonouchi A."/>
            <person name="Honma S."/>
            <person name="Kaku N."/>
            <person name="Ueki K."/>
        </authorList>
    </citation>
    <scope>NUCLEOTIDE SEQUENCE</scope>
    <source>
        <strain evidence="1">TW13</strain>
    </source>
</reference>
<evidence type="ECO:0000313" key="1">
    <source>
        <dbReference type="EMBL" id="GKX67930.1"/>
    </source>
</evidence>
<evidence type="ECO:0000313" key="2">
    <source>
        <dbReference type="Proteomes" id="UP001058074"/>
    </source>
</evidence>
<proteinExistence type="predicted"/>
<protein>
    <submittedName>
        <fullName evidence="1">Membrane protein</fullName>
    </submittedName>
</protein>
<comment type="caution">
    <text evidence="1">The sequence shown here is derived from an EMBL/GenBank/DDBJ whole genome shotgun (WGS) entry which is preliminary data.</text>
</comment>
<dbReference type="Proteomes" id="UP001058074">
    <property type="component" value="Unassembled WGS sequence"/>
</dbReference>
<dbReference type="EMBL" id="BROD01000001">
    <property type="protein sequence ID" value="GKX67930.1"/>
    <property type="molecule type" value="Genomic_DNA"/>
</dbReference>
<organism evidence="1 2">
    <name type="scientific">Inconstantimicrobium mannanitabidum</name>
    <dbReference type="NCBI Taxonomy" id="1604901"/>
    <lineage>
        <taxon>Bacteria</taxon>
        <taxon>Bacillati</taxon>
        <taxon>Bacillota</taxon>
        <taxon>Clostridia</taxon>
        <taxon>Eubacteriales</taxon>
        <taxon>Clostridiaceae</taxon>
        <taxon>Inconstantimicrobium</taxon>
    </lineage>
</organism>
<name>A0ACB5RFR0_9CLOT</name>
<keyword evidence="2" id="KW-1185">Reference proteome</keyword>
<sequence>MSIDEKKYNAYLKILKEELVPALGCTEPIAIAYATAKAREVLGCFPEKVIVKCSGNIIKNAKSVVVPNTGNLRGIKASAVTGMVGGDASACLEVLSKISENDVKTVKRLMDTELCEIEMLPEDANLHIIVQATFKDEYSEVEIIHTHTNICRIQKNDKIIFEKDYGKENFNAPLSDRSVLNVKDIYEFVNKLKIEDVKELLEKQIKCNLKIAEEGLTKNYGVNIGRMLMECYGNDVFTKMRAYAAAGSDARMSGCSMPVVTNSGSGNQGMTTSIPVAIYAKEKNIEAEKMYRALVLANLVTIHQKTGIGRLSAYCGAVSAACGSGAGITYIEGGTLEQVEKTITNTIANISGIVCDGAKSSCAAKIASCLDAANMAHCLAMKDVCFEVDSGIVKKNVEDTISAVGRLGRVGMKETDVEVLKIMLNQ</sequence>
<gene>
    <name evidence="1" type="ORF">rsdtw13_31880</name>
</gene>
<accession>A0ACB5RFR0</accession>